<name>A0A5J5A1U6_9ASTE</name>
<gene>
    <name evidence="1" type="ORF">F0562_011286</name>
</gene>
<evidence type="ECO:0000313" key="2">
    <source>
        <dbReference type="Proteomes" id="UP000325577"/>
    </source>
</evidence>
<dbReference type="AlphaFoldDB" id="A0A5J5A1U6"/>
<reference evidence="1 2" key="1">
    <citation type="submission" date="2019-09" db="EMBL/GenBank/DDBJ databases">
        <title>A chromosome-level genome assembly of the Chinese tupelo Nyssa sinensis.</title>
        <authorList>
            <person name="Yang X."/>
            <person name="Kang M."/>
            <person name="Yang Y."/>
            <person name="Xiong H."/>
            <person name="Wang M."/>
            <person name="Zhang Z."/>
            <person name="Wang Z."/>
            <person name="Wu H."/>
            <person name="Ma T."/>
            <person name="Liu J."/>
            <person name="Xi Z."/>
        </authorList>
    </citation>
    <scope>NUCLEOTIDE SEQUENCE [LARGE SCALE GENOMIC DNA]</scope>
    <source>
        <strain evidence="1">J267</strain>
        <tissue evidence="1">Leaf</tissue>
    </source>
</reference>
<organism evidence="1 2">
    <name type="scientific">Nyssa sinensis</name>
    <dbReference type="NCBI Taxonomy" id="561372"/>
    <lineage>
        <taxon>Eukaryota</taxon>
        <taxon>Viridiplantae</taxon>
        <taxon>Streptophyta</taxon>
        <taxon>Embryophyta</taxon>
        <taxon>Tracheophyta</taxon>
        <taxon>Spermatophyta</taxon>
        <taxon>Magnoliopsida</taxon>
        <taxon>eudicotyledons</taxon>
        <taxon>Gunneridae</taxon>
        <taxon>Pentapetalae</taxon>
        <taxon>asterids</taxon>
        <taxon>Cornales</taxon>
        <taxon>Nyssaceae</taxon>
        <taxon>Nyssa</taxon>
    </lineage>
</organism>
<evidence type="ECO:0000313" key="1">
    <source>
        <dbReference type="EMBL" id="KAA8524863.1"/>
    </source>
</evidence>
<keyword evidence="2" id="KW-1185">Reference proteome</keyword>
<accession>A0A5J5A1U6</accession>
<dbReference type="Proteomes" id="UP000325577">
    <property type="component" value="Linkage Group LG4"/>
</dbReference>
<protein>
    <submittedName>
        <fullName evidence="1">Uncharacterized protein</fullName>
    </submittedName>
</protein>
<dbReference type="EMBL" id="CM018047">
    <property type="protein sequence ID" value="KAA8524863.1"/>
    <property type="molecule type" value="Genomic_DNA"/>
</dbReference>
<sequence length="67" mass="7557">MFLSLESGGFELFYIERDNFTFAVISQLTDGFVFWILGHFIKFSKSGRPPGSRPLLLMVAHTEGDNA</sequence>
<proteinExistence type="predicted"/>